<name>A0A917V6F2_9NOCA</name>
<evidence type="ECO:0000256" key="7">
    <source>
        <dbReference type="SAM" id="MobiDB-lite"/>
    </source>
</evidence>
<evidence type="ECO:0000256" key="2">
    <source>
        <dbReference type="ARBA" id="ARBA00006679"/>
    </source>
</evidence>
<dbReference type="Pfam" id="PF07681">
    <property type="entry name" value="DoxX"/>
    <property type="match status" value="1"/>
</dbReference>
<evidence type="ECO:0000256" key="4">
    <source>
        <dbReference type="ARBA" id="ARBA00022692"/>
    </source>
</evidence>
<feature type="compositionally biased region" description="Polar residues" evidence="7">
    <location>
        <begin position="31"/>
        <end position="55"/>
    </location>
</feature>
<keyword evidence="5 8" id="KW-1133">Transmembrane helix</keyword>
<evidence type="ECO:0000313" key="9">
    <source>
        <dbReference type="EMBL" id="GGK43516.1"/>
    </source>
</evidence>
<gene>
    <name evidence="9" type="ORF">GCM10011591_13970</name>
</gene>
<comment type="similarity">
    <text evidence="2">Belongs to the DoxX family.</text>
</comment>
<accession>A0A917V6F2</accession>
<reference evidence="9" key="1">
    <citation type="journal article" date="2014" name="Int. J. Syst. Evol. Microbiol.">
        <title>Complete genome sequence of Corynebacterium casei LMG S-19264T (=DSM 44701T), isolated from a smear-ripened cheese.</title>
        <authorList>
            <consortium name="US DOE Joint Genome Institute (JGI-PGF)"/>
            <person name="Walter F."/>
            <person name="Albersmeier A."/>
            <person name="Kalinowski J."/>
            <person name="Ruckert C."/>
        </authorList>
    </citation>
    <scope>NUCLEOTIDE SEQUENCE</scope>
    <source>
        <strain evidence="9">CGMCC 4.7278</strain>
    </source>
</reference>
<evidence type="ECO:0008006" key="11">
    <source>
        <dbReference type="Google" id="ProtNLM"/>
    </source>
</evidence>
<proteinExistence type="inferred from homology"/>
<keyword evidence="10" id="KW-1185">Reference proteome</keyword>
<feature type="region of interest" description="Disordered" evidence="7">
    <location>
        <begin position="1"/>
        <end position="125"/>
    </location>
</feature>
<keyword evidence="3" id="KW-1003">Cell membrane</keyword>
<dbReference type="AlphaFoldDB" id="A0A917V6F2"/>
<keyword evidence="4 8" id="KW-0812">Transmembrane</keyword>
<evidence type="ECO:0000256" key="6">
    <source>
        <dbReference type="ARBA" id="ARBA00023136"/>
    </source>
</evidence>
<evidence type="ECO:0000313" key="10">
    <source>
        <dbReference type="Proteomes" id="UP000612956"/>
    </source>
</evidence>
<dbReference type="InterPro" id="IPR032808">
    <property type="entry name" value="DoxX"/>
</dbReference>
<organism evidence="9 10">
    <name type="scientific">Nocardia camponoti</name>
    <dbReference type="NCBI Taxonomy" id="1616106"/>
    <lineage>
        <taxon>Bacteria</taxon>
        <taxon>Bacillati</taxon>
        <taxon>Actinomycetota</taxon>
        <taxon>Actinomycetes</taxon>
        <taxon>Mycobacteriales</taxon>
        <taxon>Nocardiaceae</taxon>
        <taxon>Nocardia</taxon>
    </lineage>
</organism>
<feature type="compositionally biased region" description="Low complexity" evidence="7">
    <location>
        <begin position="75"/>
        <end position="120"/>
    </location>
</feature>
<feature type="transmembrane region" description="Helical" evidence="8">
    <location>
        <begin position="196"/>
        <end position="221"/>
    </location>
</feature>
<sequence>MGLVTDKSSDPSESAQPKSSASGAPTPVPPASSTGKPVTSPFDSPTQQISTSKNVPRTDDDLGLDPDDVPSAKSGAAGTPATAAVGATDSTSSGSKSDTGGQYSYASIPPAAATTSSTATLQRRTRETRRGTLDFGLLILRLVIGGTFIYHGLQKLAGWFHGPGIDGTKAMMEGGGWDYPSLSAALLIAGELGGGILLVLGLATPLAAGALLSTILGAWMWKQGMLPGFQYNMATKTGTEYESVLSGVLVAILFTGPGRLSIDRARGWATRPGWGSVLILVLAVAAAIATYLFLHGGNPLQGIGPFDAKTT</sequence>
<dbReference type="PANTHER" id="PTHR33452">
    <property type="entry name" value="OXIDOREDUCTASE CATD-RELATED"/>
    <property type="match status" value="1"/>
</dbReference>
<feature type="compositionally biased region" description="Polar residues" evidence="7">
    <location>
        <begin position="11"/>
        <end position="23"/>
    </location>
</feature>
<evidence type="ECO:0000256" key="8">
    <source>
        <dbReference type="SAM" id="Phobius"/>
    </source>
</evidence>
<feature type="transmembrane region" description="Helical" evidence="8">
    <location>
        <begin position="274"/>
        <end position="294"/>
    </location>
</feature>
<dbReference type="InterPro" id="IPR051907">
    <property type="entry name" value="DoxX-like_oxidoreductase"/>
</dbReference>
<protein>
    <recommendedName>
        <fullName evidence="11">DoxX family membrane protein</fullName>
    </recommendedName>
</protein>
<evidence type="ECO:0000256" key="3">
    <source>
        <dbReference type="ARBA" id="ARBA00022475"/>
    </source>
</evidence>
<evidence type="ECO:0000256" key="5">
    <source>
        <dbReference type="ARBA" id="ARBA00022989"/>
    </source>
</evidence>
<dbReference type="EMBL" id="BMMW01000001">
    <property type="protein sequence ID" value="GGK43516.1"/>
    <property type="molecule type" value="Genomic_DNA"/>
</dbReference>
<reference evidence="9" key="2">
    <citation type="submission" date="2020-09" db="EMBL/GenBank/DDBJ databases">
        <authorList>
            <person name="Sun Q."/>
            <person name="Zhou Y."/>
        </authorList>
    </citation>
    <scope>NUCLEOTIDE SEQUENCE</scope>
    <source>
        <strain evidence="9">CGMCC 4.7278</strain>
    </source>
</reference>
<feature type="transmembrane region" description="Helical" evidence="8">
    <location>
        <begin position="133"/>
        <end position="153"/>
    </location>
</feature>
<evidence type="ECO:0000256" key="1">
    <source>
        <dbReference type="ARBA" id="ARBA00004651"/>
    </source>
</evidence>
<dbReference type="GO" id="GO:0005886">
    <property type="term" value="C:plasma membrane"/>
    <property type="evidence" value="ECO:0007669"/>
    <property type="project" value="UniProtKB-SubCell"/>
</dbReference>
<comment type="subcellular location">
    <subcellularLocation>
        <location evidence="1">Cell membrane</location>
        <topology evidence="1">Multi-pass membrane protein</topology>
    </subcellularLocation>
</comment>
<dbReference type="Proteomes" id="UP000612956">
    <property type="component" value="Unassembled WGS sequence"/>
</dbReference>
<comment type="caution">
    <text evidence="9">The sequence shown here is derived from an EMBL/GenBank/DDBJ whole genome shotgun (WGS) entry which is preliminary data.</text>
</comment>
<dbReference type="PANTHER" id="PTHR33452:SF1">
    <property type="entry name" value="INNER MEMBRANE PROTEIN YPHA-RELATED"/>
    <property type="match status" value="1"/>
</dbReference>
<keyword evidence="6 8" id="KW-0472">Membrane</keyword>